<gene>
    <name evidence="1" type="ORF">HMPREF1767_02106</name>
</gene>
<dbReference type="Pfam" id="PF07661">
    <property type="entry name" value="MORN_2"/>
    <property type="match status" value="1"/>
</dbReference>
<dbReference type="EMBL" id="AXNV01000028">
    <property type="protein sequence ID" value="ERT46273.1"/>
    <property type="molecule type" value="Genomic_DNA"/>
</dbReference>
<proteinExistence type="predicted"/>
<dbReference type="Gene3D" id="3.90.930.1">
    <property type="match status" value="1"/>
</dbReference>
<comment type="caution">
    <text evidence="1">The sequence shown here is derived from an EMBL/GenBank/DDBJ whole genome shotgun (WGS) entry which is preliminary data.</text>
</comment>
<dbReference type="InterPro" id="IPR011652">
    <property type="entry name" value="MORN_2"/>
</dbReference>
<dbReference type="SUPFAM" id="SSF82185">
    <property type="entry name" value="Histone H3 K4-specific methyltransferase SET7/9 N-terminal domain"/>
    <property type="match status" value="1"/>
</dbReference>
<sequence length="117" mass="13660">MKKKFSFLTIAIFIFFINSLMTFSERVINNLGQLEERNGKTYIRGEKEAFTGTLNVYRDGNWLFSEVPFKNGLRDGVQKVYHKNGVLKVEMTLKDERPIGDILIYDEKGKLIGKERY</sequence>
<dbReference type="AlphaFoldDB" id="U7TPF0"/>
<evidence type="ECO:0008006" key="2">
    <source>
        <dbReference type="Google" id="ProtNLM"/>
    </source>
</evidence>
<reference evidence="1" key="1">
    <citation type="submission" date="2013-10" db="EMBL/GenBank/DDBJ databases">
        <title>The Genome Sequence of Fusobacterium nucleatum CTI-6.</title>
        <authorList>
            <consortium name="The Broad Institute Genomics Platform"/>
            <person name="Earl A."/>
            <person name="Ward D."/>
            <person name="Feldgarden M."/>
            <person name="Gevers D."/>
            <person name="Kostic A."/>
            <person name="Garrett W."/>
            <person name="Young S.K."/>
            <person name="Zeng Q."/>
            <person name="Gargeya S."/>
            <person name="Fitzgerald M."/>
            <person name="Abouelleil A."/>
            <person name="Alvarado L."/>
            <person name="Berlin A.M."/>
            <person name="Chapman S.B."/>
            <person name="Gainer-Dewar J."/>
            <person name="Goldberg J."/>
            <person name="Gnerre S."/>
            <person name="Griggs A."/>
            <person name="Gujja S."/>
            <person name="Hansen M."/>
            <person name="Howarth C."/>
            <person name="Imamovic A."/>
            <person name="Ireland A."/>
            <person name="Larimer J."/>
            <person name="McCowan C."/>
            <person name="Murphy C."/>
            <person name="Pearson M."/>
            <person name="Poon T.W."/>
            <person name="Priest M."/>
            <person name="Roberts A."/>
            <person name="Saif S."/>
            <person name="Shea T."/>
            <person name="Sykes S."/>
            <person name="Wortman J."/>
            <person name="Nusbaum C."/>
            <person name="Birren B."/>
        </authorList>
    </citation>
    <scope>NUCLEOTIDE SEQUENCE [LARGE SCALE GENOMIC DNA]</scope>
    <source>
        <strain evidence="1">CTI-6</strain>
    </source>
</reference>
<name>U7TPF0_FUSNU</name>
<organism evidence="1">
    <name type="scientific">Fusobacterium nucleatum CTI-6</name>
    <dbReference type="NCBI Taxonomy" id="1316587"/>
    <lineage>
        <taxon>Bacteria</taxon>
        <taxon>Fusobacteriati</taxon>
        <taxon>Fusobacteriota</taxon>
        <taxon>Fusobacteriia</taxon>
        <taxon>Fusobacteriales</taxon>
        <taxon>Fusobacteriaceae</taxon>
        <taxon>Fusobacterium</taxon>
    </lineage>
</organism>
<dbReference type="PATRIC" id="fig|1316587.3.peg.2078"/>
<evidence type="ECO:0000313" key="1">
    <source>
        <dbReference type="EMBL" id="ERT46273.1"/>
    </source>
</evidence>
<accession>U7TPF0</accession>
<protein>
    <recommendedName>
        <fullName evidence="2">MORN repeat protein</fullName>
    </recommendedName>
</protein>